<feature type="region of interest" description="Disordered" evidence="1">
    <location>
        <begin position="230"/>
        <end position="254"/>
    </location>
</feature>
<feature type="compositionally biased region" description="Polar residues" evidence="1">
    <location>
        <begin position="90"/>
        <end position="110"/>
    </location>
</feature>
<dbReference type="EMBL" id="JBEDUW010000003">
    <property type="protein sequence ID" value="KAK9939311.1"/>
    <property type="molecule type" value="Genomic_DNA"/>
</dbReference>
<organism evidence="2 3">
    <name type="scientific">Rubus argutus</name>
    <name type="common">Southern blackberry</name>
    <dbReference type="NCBI Taxonomy" id="59490"/>
    <lineage>
        <taxon>Eukaryota</taxon>
        <taxon>Viridiplantae</taxon>
        <taxon>Streptophyta</taxon>
        <taxon>Embryophyta</taxon>
        <taxon>Tracheophyta</taxon>
        <taxon>Spermatophyta</taxon>
        <taxon>Magnoliopsida</taxon>
        <taxon>eudicotyledons</taxon>
        <taxon>Gunneridae</taxon>
        <taxon>Pentapetalae</taxon>
        <taxon>rosids</taxon>
        <taxon>fabids</taxon>
        <taxon>Rosales</taxon>
        <taxon>Rosaceae</taxon>
        <taxon>Rosoideae</taxon>
        <taxon>Rosoideae incertae sedis</taxon>
        <taxon>Rubus</taxon>
    </lineage>
</organism>
<protein>
    <submittedName>
        <fullName evidence="2">Uncharacterized protein</fullName>
    </submittedName>
</protein>
<feature type="compositionally biased region" description="Polar residues" evidence="1">
    <location>
        <begin position="240"/>
        <end position="254"/>
    </location>
</feature>
<name>A0AAW1XSN9_RUBAR</name>
<feature type="compositionally biased region" description="Basic and acidic residues" evidence="1">
    <location>
        <begin position="230"/>
        <end position="239"/>
    </location>
</feature>
<reference evidence="2 3" key="1">
    <citation type="journal article" date="2023" name="G3 (Bethesda)">
        <title>A chromosome-length genome assembly and annotation of blackberry (Rubus argutus, cv. 'Hillquist').</title>
        <authorList>
            <person name="Bruna T."/>
            <person name="Aryal R."/>
            <person name="Dudchenko O."/>
            <person name="Sargent D.J."/>
            <person name="Mead D."/>
            <person name="Buti M."/>
            <person name="Cavallini A."/>
            <person name="Hytonen T."/>
            <person name="Andres J."/>
            <person name="Pham M."/>
            <person name="Weisz D."/>
            <person name="Mascagni F."/>
            <person name="Usai G."/>
            <person name="Natali L."/>
            <person name="Bassil N."/>
            <person name="Fernandez G.E."/>
            <person name="Lomsadze A."/>
            <person name="Armour M."/>
            <person name="Olukolu B."/>
            <person name="Poorten T."/>
            <person name="Britton C."/>
            <person name="Davik J."/>
            <person name="Ashrafi H."/>
            <person name="Aiden E.L."/>
            <person name="Borodovsky M."/>
            <person name="Worthington M."/>
        </authorList>
    </citation>
    <scope>NUCLEOTIDE SEQUENCE [LARGE SCALE GENOMIC DNA]</scope>
    <source>
        <strain evidence="2">PI 553951</strain>
    </source>
</reference>
<dbReference type="Proteomes" id="UP001457282">
    <property type="component" value="Unassembled WGS sequence"/>
</dbReference>
<gene>
    <name evidence="2" type="ORF">M0R45_016010</name>
</gene>
<evidence type="ECO:0000256" key="1">
    <source>
        <dbReference type="SAM" id="MobiDB-lite"/>
    </source>
</evidence>
<sequence length="254" mass="27793">MITSENAAENPTAETDPDSALIVHGLELLHQATEVVAVQNRQEEASNATVADVAISLPPETPSEEELPQCEPQEVPNVANVLAYEAAPESQANESESVRMSEQTEPTTRIRSQEPEETLPLVLADEATSAQPELTFEERLKLLLEPEQHQETIEIAKGFLSNLGTANFDDPAVIPKIREYAAFLQKHLVGEELATANALMLKMELLPPLQANARQWEEVVLKKQAVKATEEAKANEVRENSANGEPISSSVMLN</sequence>
<feature type="region of interest" description="Disordered" evidence="1">
    <location>
        <begin position="87"/>
        <end position="114"/>
    </location>
</feature>
<dbReference type="AlphaFoldDB" id="A0AAW1XSN9"/>
<evidence type="ECO:0000313" key="3">
    <source>
        <dbReference type="Proteomes" id="UP001457282"/>
    </source>
</evidence>
<evidence type="ECO:0000313" key="2">
    <source>
        <dbReference type="EMBL" id="KAK9939311.1"/>
    </source>
</evidence>
<comment type="caution">
    <text evidence="2">The sequence shown here is derived from an EMBL/GenBank/DDBJ whole genome shotgun (WGS) entry which is preliminary data.</text>
</comment>
<proteinExistence type="predicted"/>
<accession>A0AAW1XSN9</accession>
<keyword evidence="3" id="KW-1185">Reference proteome</keyword>